<keyword evidence="1" id="KW-1133">Transmembrane helix</keyword>
<keyword evidence="1" id="KW-0472">Membrane</keyword>
<dbReference type="EMBL" id="ATGI01000020">
    <property type="protein sequence ID" value="EPF74388.1"/>
    <property type="molecule type" value="Genomic_DNA"/>
</dbReference>
<evidence type="ECO:0008006" key="4">
    <source>
        <dbReference type="Google" id="ProtNLM"/>
    </source>
</evidence>
<dbReference type="PATRIC" id="fig|421052.3.peg.1557"/>
<dbReference type="InterPro" id="IPR021326">
    <property type="entry name" value="DUF2931"/>
</dbReference>
<proteinExistence type="predicted"/>
<dbReference type="STRING" id="632955.GCA_000829675_03212"/>
<evidence type="ECO:0000313" key="3">
    <source>
        <dbReference type="Proteomes" id="UP000014568"/>
    </source>
</evidence>
<keyword evidence="1" id="KW-0812">Transmembrane</keyword>
<sequence length="343" mass="39506">MSRRLDYYRISLGFIVLIILSFIFVKKNMANDAFYGVYIGYPQGYISEFNGQHSLLKNEQGQIITPFGGRNASGAGLGEGVQNSPKANMPIPAKIEVMWFSVIENKFWQGEFLLPKDQLEKAFTQDKMLGVFTGTGGSKINKYDELIVNVAPEGKVYIYVGGFATKLIGSYQAQAIDYDWLQHVEDTWAIIDRSHIESQEEYREIAIRADKKLIDNISKNYNEDYFTPVKWTFDIKGDKKISAYAANTINGEYVHVLDNPVSQEMNSIPKEIVFDVNENNTVNRYNLVLPNMYEFYKKHFRNDELVEITVDFPRPDYCILYFKQGEKVIELEDFSSQEVNRNI</sequence>
<evidence type="ECO:0000256" key="1">
    <source>
        <dbReference type="SAM" id="Phobius"/>
    </source>
</evidence>
<dbReference type="AlphaFoldDB" id="S3N7K3"/>
<evidence type="ECO:0000313" key="2">
    <source>
        <dbReference type="EMBL" id="EPF74388.1"/>
    </source>
</evidence>
<dbReference type="HOGENOM" id="CLU_808052_0_0_6"/>
<reference evidence="2 3" key="1">
    <citation type="submission" date="2013-06" db="EMBL/GenBank/DDBJ databases">
        <title>The Genome Sequence of Acinetobacter rudis CIP 110305.</title>
        <authorList>
            <consortium name="The Broad Institute Genome Sequencing Platform"/>
            <consortium name="The Broad Institute Genome Sequencing Center for Infectious Disease"/>
            <person name="Cerqueira G."/>
            <person name="Feldgarden M."/>
            <person name="Courvalin P."/>
            <person name="Perichon B."/>
            <person name="Grillot-Courvalin C."/>
            <person name="Clermont D."/>
            <person name="Rocha E."/>
            <person name="Yoon E.-J."/>
            <person name="Nemec A."/>
            <person name="Young S.K."/>
            <person name="Zeng Q."/>
            <person name="Gargeya S."/>
            <person name="Fitzgerald M."/>
            <person name="Abouelleil A."/>
            <person name="Alvarado L."/>
            <person name="Berlin A.M."/>
            <person name="Chapman S.B."/>
            <person name="Dewar J."/>
            <person name="Goldberg J."/>
            <person name="Griggs A."/>
            <person name="Gujja S."/>
            <person name="Hansen M."/>
            <person name="Howarth C."/>
            <person name="Imamovic A."/>
            <person name="Larimer J."/>
            <person name="McCowan C."/>
            <person name="Murphy C."/>
            <person name="Pearson M."/>
            <person name="Priest M."/>
            <person name="Roberts A."/>
            <person name="Saif S."/>
            <person name="Shea T."/>
            <person name="Sykes S."/>
            <person name="Wortman J."/>
            <person name="Nusbaum C."/>
            <person name="Birren B."/>
        </authorList>
    </citation>
    <scope>NUCLEOTIDE SEQUENCE [LARGE SCALE GENOMIC DNA]</scope>
    <source>
        <strain evidence="2 3">CIP 110305</strain>
    </source>
</reference>
<organism evidence="2 3">
    <name type="scientific">Acinetobacter rudis CIP 110305</name>
    <dbReference type="NCBI Taxonomy" id="421052"/>
    <lineage>
        <taxon>Bacteria</taxon>
        <taxon>Pseudomonadati</taxon>
        <taxon>Pseudomonadota</taxon>
        <taxon>Gammaproteobacteria</taxon>
        <taxon>Moraxellales</taxon>
        <taxon>Moraxellaceae</taxon>
        <taxon>Acinetobacter</taxon>
    </lineage>
</organism>
<dbReference type="Proteomes" id="UP000014568">
    <property type="component" value="Unassembled WGS sequence"/>
</dbReference>
<name>S3N7K3_9GAMM</name>
<accession>S3N7K3</accession>
<feature type="transmembrane region" description="Helical" evidence="1">
    <location>
        <begin position="7"/>
        <end position="25"/>
    </location>
</feature>
<keyword evidence="3" id="KW-1185">Reference proteome</keyword>
<dbReference type="Pfam" id="PF11153">
    <property type="entry name" value="DUF2931"/>
    <property type="match status" value="1"/>
</dbReference>
<comment type="caution">
    <text evidence="2">The sequence shown here is derived from an EMBL/GenBank/DDBJ whole genome shotgun (WGS) entry which is preliminary data.</text>
</comment>
<gene>
    <name evidence="2" type="ORF">F945_01601</name>
</gene>
<protein>
    <recommendedName>
        <fullName evidence="4">DUF2931 family protein</fullName>
    </recommendedName>
</protein>